<evidence type="ECO:0000256" key="5">
    <source>
        <dbReference type="SAM" id="MobiDB-lite"/>
    </source>
</evidence>
<gene>
    <name evidence="7" type="ORF">MNBD_GAMMA11-670</name>
</gene>
<keyword evidence="3 6" id="KW-1133">Transmembrane helix</keyword>
<evidence type="ECO:0000256" key="4">
    <source>
        <dbReference type="ARBA" id="ARBA00023136"/>
    </source>
</evidence>
<dbReference type="GO" id="GO:0016020">
    <property type="term" value="C:membrane"/>
    <property type="evidence" value="ECO:0007669"/>
    <property type="project" value="UniProtKB-SubCell"/>
</dbReference>
<organism evidence="7">
    <name type="scientific">hydrothermal vent metagenome</name>
    <dbReference type="NCBI Taxonomy" id="652676"/>
    <lineage>
        <taxon>unclassified sequences</taxon>
        <taxon>metagenomes</taxon>
        <taxon>ecological metagenomes</taxon>
    </lineage>
</organism>
<evidence type="ECO:0000313" key="7">
    <source>
        <dbReference type="EMBL" id="VAW59186.1"/>
    </source>
</evidence>
<dbReference type="InterPro" id="IPR006260">
    <property type="entry name" value="TonB/TolA_C"/>
</dbReference>
<name>A0A3B0XS52_9ZZZZ</name>
<feature type="compositionally biased region" description="Basic residues" evidence="5">
    <location>
        <begin position="101"/>
        <end position="110"/>
    </location>
</feature>
<dbReference type="AlphaFoldDB" id="A0A3B0XS52"/>
<protein>
    <recommendedName>
        <fullName evidence="8">TonB C-terminal domain-containing protein</fullName>
    </recommendedName>
</protein>
<reference evidence="7" key="1">
    <citation type="submission" date="2018-06" db="EMBL/GenBank/DDBJ databases">
        <authorList>
            <person name="Zhirakovskaya E."/>
        </authorList>
    </citation>
    <scope>NUCLEOTIDE SEQUENCE</scope>
</reference>
<dbReference type="NCBIfam" id="NF033768">
    <property type="entry name" value="myxo_SS_tail"/>
    <property type="match status" value="1"/>
</dbReference>
<feature type="transmembrane region" description="Helical" evidence="6">
    <location>
        <begin position="21"/>
        <end position="41"/>
    </location>
</feature>
<feature type="region of interest" description="Disordered" evidence="5">
    <location>
        <begin position="206"/>
        <end position="232"/>
    </location>
</feature>
<accession>A0A3B0XS52</accession>
<evidence type="ECO:0000256" key="6">
    <source>
        <dbReference type="SAM" id="Phobius"/>
    </source>
</evidence>
<keyword evidence="4 6" id="KW-0472">Membrane</keyword>
<evidence type="ECO:0008006" key="8">
    <source>
        <dbReference type="Google" id="ProtNLM"/>
    </source>
</evidence>
<evidence type="ECO:0000256" key="1">
    <source>
        <dbReference type="ARBA" id="ARBA00004167"/>
    </source>
</evidence>
<proteinExistence type="predicted"/>
<dbReference type="InterPro" id="IPR049806">
    <property type="entry name" value="MasK-like_C"/>
</dbReference>
<keyword evidence="2 6" id="KW-0812">Transmembrane</keyword>
<dbReference type="NCBIfam" id="TIGR01352">
    <property type="entry name" value="tonB_Cterm"/>
    <property type="match status" value="1"/>
</dbReference>
<evidence type="ECO:0000256" key="3">
    <source>
        <dbReference type="ARBA" id="ARBA00022989"/>
    </source>
</evidence>
<sequence length="327" mass="36362">MSTAHYQFLASRWKPEGKSDFQFKIITAAVVGIMFLFSLVISSINVPEKKRQARQAVPERIAKFILEKKQKPRPIIKKPEPKPRPKPKPKPRAKPESPPAVKKKPQKKPQKPLTKIEKRNRDVAAESGLLALSNELADLMDTSDLSTMVGGEVNSSSASATRAGSNNKDLLMANVSRGSGGVDEGKYTTTRVAKTQLTRRELTQVRQSLISPEAELNGSKGGGRKKKSRSGGVREEESITIIFDQNKSKLYTIYNRARRKNPSLKGKIVLQITILPSGKVSKIRVVSSELNNKKLESRLVSRIKQFDFGVMKVETVTVTYPIEFLPS</sequence>
<comment type="subcellular location">
    <subcellularLocation>
        <location evidence="1">Membrane</location>
        <topology evidence="1">Single-pass membrane protein</topology>
    </subcellularLocation>
</comment>
<evidence type="ECO:0000256" key="2">
    <source>
        <dbReference type="ARBA" id="ARBA00022692"/>
    </source>
</evidence>
<feature type="region of interest" description="Disordered" evidence="5">
    <location>
        <begin position="68"/>
        <end position="120"/>
    </location>
</feature>
<dbReference type="EMBL" id="UOFG01000069">
    <property type="protein sequence ID" value="VAW59186.1"/>
    <property type="molecule type" value="Genomic_DNA"/>
</dbReference>